<keyword evidence="3 12" id="KW-0812">Transmembrane</keyword>
<keyword evidence="4 12" id="KW-1133">Transmembrane helix</keyword>
<feature type="domain" description="G-protein coupled receptors family 1 profile" evidence="13">
    <location>
        <begin position="25"/>
        <end position="281"/>
    </location>
</feature>
<keyword evidence="7" id="KW-1015">Disulfide bond</keyword>
<dbReference type="PRINTS" id="PR00424">
    <property type="entry name" value="ADENOSINER"/>
</dbReference>
<dbReference type="SUPFAM" id="SSF81321">
    <property type="entry name" value="Family A G protein-coupled receptor-like"/>
    <property type="match status" value="1"/>
</dbReference>
<keyword evidence="6 12" id="KW-0472">Membrane</keyword>
<evidence type="ECO:0000313" key="14">
    <source>
        <dbReference type="EMBL" id="KAK7506898.1"/>
    </source>
</evidence>
<gene>
    <name evidence="14" type="ORF">BaRGS_00001749</name>
</gene>
<feature type="transmembrane region" description="Helical" evidence="12">
    <location>
        <begin position="259"/>
        <end position="284"/>
    </location>
</feature>
<evidence type="ECO:0000313" key="15">
    <source>
        <dbReference type="Proteomes" id="UP001519460"/>
    </source>
</evidence>
<dbReference type="SMART" id="SM01381">
    <property type="entry name" value="7TM_GPCR_Srsx"/>
    <property type="match status" value="1"/>
</dbReference>
<feature type="compositionally biased region" description="Polar residues" evidence="11">
    <location>
        <begin position="320"/>
        <end position="358"/>
    </location>
</feature>
<feature type="transmembrane region" description="Helical" evidence="12">
    <location>
        <begin position="228"/>
        <end position="253"/>
    </location>
</feature>
<dbReference type="PROSITE" id="PS50262">
    <property type="entry name" value="G_PROTEIN_RECEP_F1_2"/>
    <property type="match status" value="1"/>
</dbReference>
<keyword evidence="10" id="KW-0807">Transducer</keyword>
<keyword evidence="5" id="KW-0297">G-protein coupled receptor</keyword>
<accession>A0ABD0M6U5</accession>
<keyword evidence="15" id="KW-1185">Reference proteome</keyword>
<feature type="transmembrane region" description="Helical" evidence="12">
    <location>
        <begin position="12"/>
        <end position="33"/>
    </location>
</feature>
<feature type="transmembrane region" description="Helical" evidence="12">
    <location>
        <begin position="45"/>
        <end position="70"/>
    </location>
</feature>
<evidence type="ECO:0000256" key="7">
    <source>
        <dbReference type="ARBA" id="ARBA00023157"/>
    </source>
</evidence>
<dbReference type="PRINTS" id="PR00237">
    <property type="entry name" value="GPCRRHODOPSN"/>
</dbReference>
<evidence type="ECO:0000256" key="8">
    <source>
        <dbReference type="ARBA" id="ARBA00023170"/>
    </source>
</evidence>
<evidence type="ECO:0000259" key="13">
    <source>
        <dbReference type="PROSITE" id="PS50262"/>
    </source>
</evidence>
<evidence type="ECO:0000256" key="6">
    <source>
        <dbReference type="ARBA" id="ARBA00023136"/>
    </source>
</evidence>
<dbReference type="PANTHER" id="PTHR24246">
    <property type="entry name" value="OLFACTORY RECEPTOR AND ADENOSINE RECEPTOR"/>
    <property type="match status" value="1"/>
</dbReference>
<keyword evidence="2" id="KW-1003">Cell membrane</keyword>
<dbReference type="AlphaFoldDB" id="A0ABD0M6U5"/>
<evidence type="ECO:0000256" key="11">
    <source>
        <dbReference type="SAM" id="MobiDB-lite"/>
    </source>
</evidence>
<evidence type="ECO:0000256" key="12">
    <source>
        <dbReference type="SAM" id="Phobius"/>
    </source>
</evidence>
<feature type="compositionally biased region" description="Basic and acidic residues" evidence="11">
    <location>
        <begin position="435"/>
        <end position="452"/>
    </location>
</feature>
<evidence type="ECO:0000256" key="4">
    <source>
        <dbReference type="ARBA" id="ARBA00022989"/>
    </source>
</evidence>
<keyword evidence="9" id="KW-0325">Glycoprotein</keyword>
<comment type="caution">
    <text evidence="14">The sequence shown here is derived from an EMBL/GenBank/DDBJ whole genome shotgun (WGS) entry which is preliminary data.</text>
</comment>
<dbReference type="InterPro" id="IPR017452">
    <property type="entry name" value="GPCR_Rhodpsn_7TM"/>
</dbReference>
<feature type="transmembrane region" description="Helical" evidence="12">
    <location>
        <begin position="82"/>
        <end position="102"/>
    </location>
</feature>
<evidence type="ECO:0000256" key="10">
    <source>
        <dbReference type="ARBA" id="ARBA00023224"/>
    </source>
</evidence>
<sequence length="598" mass="64494">MAELNATDWVYSVAECLSGLLAILGNVLVLVAIGTTRSLRTVTNCFIGSLALADVLVGIAIPPSVILSYFGLPRNFDGCVLLNSLVVLITNISILNLIAVALERYLAICHPFLYQRVMTIPRAMAVVTVTWIIAILLGLVPNMGWNLGEENFEGFCAFTVVIGMDYMVYMIFFGVNIPPLVFMFCVYAYIFHIIRKLNKQVASQMTVLSHDGRSSARRQKREVRGAKSLAYVIILFAVCWMPIHVLNCISLFAPEKSPPFQVLLFTIVLSHANSFMNPIVYAFSNTQFKRAFVRILCCKEGQVSYTTESSGGYTTAAGTQFHNSKAPSDQPPSDSSKIGNGVTPNFVTQDVSQTDSHSTPPPVSNGVVNKAFDDGSDSGDDERRRSSLGTVKSPDSKNVKWSDRHSASSSELGASRQHVACLEMENTTNSNPHEPSTDNNERRLGGADDGRRSPKGSNGAVWATASSLTAITPGGTVHRPSPHSSPQLQRSAEEENPYTTPTVVTNSGAVTSPHLGDNTGQELVLDEDVNAEMESDSSVPGAPPWSLCLTNFSHGDKPNGVDSDKLSNVSTVSLRSAGTGTGDSDSMSGSKHYVSIRL</sequence>
<keyword evidence="8" id="KW-0675">Receptor</keyword>
<feature type="compositionally biased region" description="Basic and acidic residues" evidence="11">
    <location>
        <begin position="394"/>
        <end position="406"/>
    </location>
</feature>
<evidence type="ECO:0000256" key="2">
    <source>
        <dbReference type="ARBA" id="ARBA00022475"/>
    </source>
</evidence>
<organism evidence="14 15">
    <name type="scientific">Batillaria attramentaria</name>
    <dbReference type="NCBI Taxonomy" id="370345"/>
    <lineage>
        <taxon>Eukaryota</taxon>
        <taxon>Metazoa</taxon>
        <taxon>Spiralia</taxon>
        <taxon>Lophotrochozoa</taxon>
        <taxon>Mollusca</taxon>
        <taxon>Gastropoda</taxon>
        <taxon>Caenogastropoda</taxon>
        <taxon>Sorbeoconcha</taxon>
        <taxon>Cerithioidea</taxon>
        <taxon>Batillariidae</taxon>
        <taxon>Batillaria</taxon>
    </lineage>
</organism>
<evidence type="ECO:0000256" key="9">
    <source>
        <dbReference type="ARBA" id="ARBA00023180"/>
    </source>
</evidence>
<feature type="region of interest" description="Disordered" evidence="11">
    <location>
        <begin position="316"/>
        <end position="500"/>
    </location>
</feature>
<dbReference type="Pfam" id="PF00001">
    <property type="entry name" value="7tm_1"/>
    <property type="match status" value="1"/>
</dbReference>
<evidence type="ECO:0000256" key="3">
    <source>
        <dbReference type="ARBA" id="ARBA00022692"/>
    </source>
</evidence>
<dbReference type="GO" id="GO:0005886">
    <property type="term" value="C:plasma membrane"/>
    <property type="evidence" value="ECO:0007669"/>
    <property type="project" value="UniProtKB-SubCell"/>
</dbReference>
<feature type="transmembrane region" description="Helical" evidence="12">
    <location>
        <begin position="123"/>
        <end position="146"/>
    </location>
</feature>
<comment type="subcellular location">
    <subcellularLocation>
        <location evidence="1">Cell membrane</location>
        <topology evidence="1">Multi-pass membrane protein</topology>
    </subcellularLocation>
</comment>
<dbReference type="InterPro" id="IPR001634">
    <property type="entry name" value="Adenosn_rcpt"/>
</dbReference>
<dbReference type="Gene3D" id="1.20.1070.10">
    <property type="entry name" value="Rhodopsin 7-helix transmembrane proteins"/>
    <property type="match status" value="1"/>
</dbReference>
<evidence type="ECO:0000256" key="5">
    <source>
        <dbReference type="ARBA" id="ARBA00023040"/>
    </source>
</evidence>
<feature type="transmembrane region" description="Helical" evidence="12">
    <location>
        <begin position="166"/>
        <end position="190"/>
    </location>
</feature>
<proteinExistence type="predicted"/>
<dbReference type="EMBL" id="JACVVK020000005">
    <property type="protein sequence ID" value="KAK7506898.1"/>
    <property type="molecule type" value="Genomic_DNA"/>
</dbReference>
<dbReference type="InterPro" id="IPR000276">
    <property type="entry name" value="GPCR_Rhodpsn"/>
</dbReference>
<protein>
    <recommendedName>
        <fullName evidence="13">G-protein coupled receptors family 1 profile domain-containing protein</fullName>
    </recommendedName>
</protein>
<reference evidence="14 15" key="1">
    <citation type="journal article" date="2023" name="Sci. Data">
        <title>Genome assembly of the Korean intertidal mud-creeper Batillaria attramentaria.</title>
        <authorList>
            <person name="Patra A.K."/>
            <person name="Ho P.T."/>
            <person name="Jun S."/>
            <person name="Lee S.J."/>
            <person name="Kim Y."/>
            <person name="Won Y.J."/>
        </authorList>
    </citation>
    <scope>NUCLEOTIDE SEQUENCE [LARGE SCALE GENOMIC DNA]</scope>
    <source>
        <strain evidence="14">Wonlab-2016</strain>
    </source>
</reference>
<dbReference type="PROSITE" id="PS00237">
    <property type="entry name" value="G_PROTEIN_RECEP_F1_1"/>
    <property type="match status" value="1"/>
</dbReference>
<evidence type="ECO:0000256" key="1">
    <source>
        <dbReference type="ARBA" id="ARBA00004651"/>
    </source>
</evidence>
<feature type="compositionally biased region" description="Polar residues" evidence="11">
    <location>
        <begin position="425"/>
        <end position="434"/>
    </location>
</feature>
<feature type="region of interest" description="Disordered" evidence="11">
    <location>
        <begin position="575"/>
        <end position="598"/>
    </location>
</feature>
<dbReference type="GO" id="GO:0004930">
    <property type="term" value="F:G protein-coupled receptor activity"/>
    <property type="evidence" value="ECO:0007669"/>
    <property type="project" value="UniProtKB-KW"/>
</dbReference>
<dbReference type="Proteomes" id="UP001519460">
    <property type="component" value="Unassembled WGS sequence"/>
</dbReference>
<dbReference type="PANTHER" id="PTHR24246:SF27">
    <property type="entry name" value="ADENOSINE RECEPTOR, ISOFORM A"/>
    <property type="match status" value="1"/>
</dbReference>
<name>A0ABD0M6U5_9CAEN</name>